<organism evidence="4 5">
    <name type="scientific">Setomelanomma holmii</name>
    <dbReference type="NCBI Taxonomy" id="210430"/>
    <lineage>
        <taxon>Eukaryota</taxon>
        <taxon>Fungi</taxon>
        <taxon>Dikarya</taxon>
        <taxon>Ascomycota</taxon>
        <taxon>Pezizomycotina</taxon>
        <taxon>Dothideomycetes</taxon>
        <taxon>Pleosporomycetidae</taxon>
        <taxon>Pleosporales</taxon>
        <taxon>Pleosporineae</taxon>
        <taxon>Phaeosphaeriaceae</taxon>
        <taxon>Setomelanomma</taxon>
    </lineage>
</organism>
<dbReference type="InterPro" id="IPR000683">
    <property type="entry name" value="Gfo/Idh/MocA-like_OxRdtase_N"/>
</dbReference>
<feature type="signal peptide" evidence="1">
    <location>
        <begin position="1"/>
        <end position="25"/>
    </location>
</feature>
<dbReference type="Gene3D" id="3.30.360.10">
    <property type="entry name" value="Dihydrodipicolinate Reductase, domain 2"/>
    <property type="match status" value="1"/>
</dbReference>
<dbReference type="Proteomes" id="UP000799777">
    <property type="component" value="Unassembled WGS sequence"/>
</dbReference>
<dbReference type="Gene3D" id="3.40.50.720">
    <property type="entry name" value="NAD(P)-binding Rossmann-like Domain"/>
    <property type="match status" value="1"/>
</dbReference>
<dbReference type="Pfam" id="PF22685">
    <property type="entry name" value="Gal80p_C-like"/>
    <property type="match status" value="1"/>
</dbReference>
<feature type="domain" description="Gal80p-like C-terminal" evidence="3">
    <location>
        <begin position="149"/>
        <end position="302"/>
    </location>
</feature>
<dbReference type="PANTHER" id="PTHR43708:SF1">
    <property type="entry name" value="GALACTOSE_LACTOSE METABOLISM REGULATORY PROTEIN GAL80"/>
    <property type="match status" value="1"/>
</dbReference>
<evidence type="ECO:0000259" key="3">
    <source>
        <dbReference type="Pfam" id="PF22685"/>
    </source>
</evidence>
<dbReference type="GO" id="GO:0000166">
    <property type="term" value="F:nucleotide binding"/>
    <property type="evidence" value="ECO:0007669"/>
    <property type="project" value="InterPro"/>
</dbReference>
<dbReference type="InterPro" id="IPR055080">
    <property type="entry name" value="Gal80p-like_C"/>
</dbReference>
<dbReference type="SUPFAM" id="SSF51735">
    <property type="entry name" value="NAD(P)-binding Rossmann-fold domains"/>
    <property type="match status" value="1"/>
</dbReference>
<dbReference type="InterPro" id="IPR036291">
    <property type="entry name" value="NAD(P)-bd_dom_sf"/>
</dbReference>
<keyword evidence="5" id="KW-1185">Reference proteome</keyword>
<evidence type="ECO:0000313" key="5">
    <source>
        <dbReference type="Proteomes" id="UP000799777"/>
    </source>
</evidence>
<dbReference type="Pfam" id="PF01408">
    <property type="entry name" value="GFO_IDH_MocA"/>
    <property type="match status" value="1"/>
</dbReference>
<feature type="domain" description="Gfo/Idh/MocA-like oxidoreductase N-terminal" evidence="2">
    <location>
        <begin position="27"/>
        <end position="139"/>
    </location>
</feature>
<reference evidence="4" key="1">
    <citation type="journal article" date="2020" name="Stud. Mycol.">
        <title>101 Dothideomycetes genomes: a test case for predicting lifestyles and emergence of pathogens.</title>
        <authorList>
            <person name="Haridas S."/>
            <person name="Albert R."/>
            <person name="Binder M."/>
            <person name="Bloem J."/>
            <person name="Labutti K."/>
            <person name="Salamov A."/>
            <person name="Andreopoulos B."/>
            <person name="Baker S."/>
            <person name="Barry K."/>
            <person name="Bills G."/>
            <person name="Bluhm B."/>
            <person name="Cannon C."/>
            <person name="Castanera R."/>
            <person name="Culley D."/>
            <person name="Daum C."/>
            <person name="Ezra D."/>
            <person name="Gonzalez J."/>
            <person name="Henrissat B."/>
            <person name="Kuo A."/>
            <person name="Liang C."/>
            <person name="Lipzen A."/>
            <person name="Lutzoni F."/>
            <person name="Magnuson J."/>
            <person name="Mondo S."/>
            <person name="Nolan M."/>
            <person name="Ohm R."/>
            <person name="Pangilinan J."/>
            <person name="Park H.-J."/>
            <person name="Ramirez L."/>
            <person name="Alfaro M."/>
            <person name="Sun H."/>
            <person name="Tritt A."/>
            <person name="Yoshinaga Y."/>
            <person name="Zwiers L.-H."/>
            <person name="Turgeon B."/>
            <person name="Goodwin S."/>
            <person name="Spatafora J."/>
            <person name="Crous P."/>
            <person name="Grigoriev I."/>
        </authorList>
    </citation>
    <scope>NUCLEOTIDE SEQUENCE</scope>
    <source>
        <strain evidence="4">CBS 110217</strain>
    </source>
</reference>
<evidence type="ECO:0000256" key="1">
    <source>
        <dbReference type="SAM" id="SignalP"/>
    </source>
</evidence>
<comment type="caution">
    <text evidence="4">The sequence shown here is derived from an EMBL/GenBank/DDBJ whole genome shotgun (WGS) entry which is preliminary data.</text>
</comment>
<evidence type="ECO:0000259" key="2">
    <source>
        <dbReference type="Pfam" id="PF01408"/>
    </source>
</evidence>
<dbReference type="AlphaFoldDB" id="A0A9P4H9B4"/>
<dbReference type="SUPFAM" id="SSF55347">
    <property type="entry name" value="Glyceraldehyde-3-phosphate dehydrogenase-like, C-terminal domain"/>
    <property type="match status" value="1"/>
</dbReference>
<dbReference type="PANTHER" id="PTHR43708">
    <property type="entry name" value="CONSERVED EXPRESSED OXIDOREDUCTASE (EUROFUNG)"/>
    <property type="match status" value="1"/>
</dbReference>
<dbReference type="InterPro" id="IPR051317">
    <property type="entry name" value="Gfo/Idh/MocA_oxidoreduct"/>
</dbReference>
<accession>A0A9P4H9B4</accession>
<dbReference type="OrthoDB" id="446809at2759"/>
<keyword evidence="1" id="KW-0732">Signal</keyword>
<sequence length="389" mass="42305">MTTSKILPLRACLIGLSSTAVTSWAATAHLPGLLSSTGRSKFTITALLNSSAEAAKSAIETYKLPTNTKSYGSPEDVAKDTEIDVVICNTRVDKHYETIIPSVRAGKDVYVEWPIASKQEHIEEIVDTARQSGSRIAVGLQGRWAAPVIKLRELLNGGAGPLGKVLSVDVKAYGGSIDREILPTSLKYFAQKEVGGNPITIGFGHVFDFVLSVVGELEDSSVRSRSQLQRPQIRVRNPSTKEIVDHITSDVPDLLAVHGTLTGSPHAVPGSTLSFFFRRGQPFPGTPSLTWSINCVRGEIRLISPSGISLQAAAYDEPVSIQVHHFVTDEVDNINWGWNDRQLELPIRARTVSECLYAFADHRGEDDGWAGLESAAKRARLIEKFLNPA</sequence>
<name>A0A9P4H9B4_9PLEO</name>
<evidence type="ECO:0000313" key="4">
    <source>
        <dbReference type="EMBL" id="KAF2030190.1"/>
    </source>
</evidence>
<dbReference type="EMBL" id="ML978192">
    <property type="protein sequence ID" value="KAF2030190.1"/>
    <property type="molecule type" value="Genomic_DNA"/>
</dbReference>
<feature type="chain" id="PRO_5040248499" evidence="1">
    <location>
        <begin position="26"/>
        <end position="389"/>
    </location>
</feature>
<proteinExistence type="predicted"/>
<gene>
    <name evidence="4" type="ORF">EK21DRAFT_112110</name>
</gene>
<protein>
    <submittedName>
        <fullName evidence="4">Oxidoreductase</fullName>
    </submittedName>
</protein>